<accession>A0A0S8JT00</accession>
<proteinExistence type="inferred from homology"/>
<comment type="function">
    <text evidence="8">Transfers the 4'-phosphopantetheine moiety from coenzyme A to a Ser of acyl-carrier-protein.</text>
</comment>
<evidence type="ECO:0000256" key="4">
    <source>
        <dbReference type="ARBA" id="ARBA00022832"/>
    </source>
</evidence>
<evidence type="ECO:0000256" key="1">
    <source>
        <dbReference type="ARBA" id="ARBA00022516"/>
    </source>
</evidence>
<comment type="caution">
    <text evidence="10">The sequence shown here is derived from an EMBL/GenBank/DDBJ whole genome shotgun (WGS) entry which is preliminary data.</text>
</comment>
<gene>
    <name evidence="8" type="primary">acpS</name>
    <name evidence="10" type="ORF">AMJ74_06235</name>
</gene>
<dbReference type="NCBIfam" id="TIGR00556">
    <property type="entry name" value="pantethn_trn"/>
    <property type="match status" value="1"/>
</dbReference>
<evidence type="ECO:0000259" key="9">
    <source>
        <dbReference type="Pfam" id="PF01648"/>
    </source>
</evidence>
<comment type="subcellular location">
    <subcellularLocation>
        <location evidence="8">Cytoplasm</location>
    </subcellularLocation>
</comment>
<dbReference type="GO" id="GO:0000287">
    <property type="term" value="F:magnesium ion binding"/>
    <property type="evidence" value="ECO:0007669"/>
    <property type="project" value="UniProtKB-UniRule"/>
</dbReference>
<name>A0A0S8JT00_UNCW3</name>
<dbReference type="Pfam" id="PF01648">
    <property type="entry name" value="ACPS"/>
    <property type="match status" value="1"/>
</dbReference>
<dbReference type="HAMAP" id="MF_00101">
    <property type="entry name" value="AcpS"/>
    <property type="match status" value="1"/>
</dbReference>
<dbReference type="NCBIfam" id="TIGR00516">
    <property type="entry name" value="acpS"/>
    <property type="match status" value="1"/>
</dbReference>
<dbReference type="GO" id="GO:0005737">
    <property type="term" value="C:cytoplasm"/>
    <property type="evidence" value="ECO:0007669"/>
    <property type="project" value="UniProtKB-SubCell"/>
</dbReference>
<evidence type="ECO:0000313" key="11">
    <source>
        <dbReference type="Proteomes" id="UP000050975"/>
    </source>
</evidence>
<keyword evidence="7 8" id="KW-0275">Fatty acid biosynthesis</keyword>
<dbReference type="SUPFAM" id="SSF56214">
    <property type="entry name" value="4'-phosphopantetheinyl transferase"/>
    <property type="match status" value="1"/>
</dbReference>
<keyword evidence="2 8" id="KW-0808">Transferase</keyword>
<evidence type="ECO:0000256" key="5">
    <source>
        <dbReference type="ARBA" id="ARBA00022842"/>
    </source>
</evidence>
<keyword evidence="3 8" id="KW-0479">Metal-binding</keyword>
<comment type="catalytic activity">
    <reaction evidence="8">
        <text>apo-[ACP] + CoA = holo-[ACP] + adenosine 3',5'-bisphosphate + H(+)</text>
        <dbReference type="Rhea" id="RHEA:12068"/>
        <dbReference type="Rhea" id="RHEA-COMP:9685"/>
        <dbReference type="Rhea" id="RHEA-COMP:9690"/>
        <dbReference type="ChEBI" id="CHEBI:15378"/>
        <dbReference type="ChEBI" id="CHEBI:29999"/>
        <dbReference type="ChEBI" id="CHEBI:57287"/>
        <dbReference type="ChEBI" id="CHEBI:58343"/>
        <dbReference type="ChEBI" id="CHEBI:64479"/>
        <dbReference type="EC" id="2.7.8.7"/>
    </reaction>
</comment>
<keyword evidence="1 8" id="KW-0444">Lipid biosynthesis</keyword>
<evidence type="ECO:0000256" key="6">
    <source>
        <dbReference type="ARBA" id="ARBA00023098"/>
    </source>
</evidence>
<evidence type="ECO:0000256" key="2">
    <source>
        <dbReference type="ARBA" id="ARBA00022679"/>
    </source>
</evidence>
<comment type="cofactor">
    <cofactor evidence="8">
        <name>Mg(2+)</name>
        <dbReference type="ChEBI" id="CHEBI:18420"/>
    </cofactor>
</comment>
<keyword evidence="4 8" id="KW-0276">Fatty acid metabolism</keyword>
<dbReference type="InterPro" id="IPR004568">
    <property type="entry name" value="Ppantetheine-prot_Trfase_dom"/>
</dbReference>
<evidence type="ECO:0000313" key="10">
    <source>
        <dbReference type="EMBL" id="KPL12751.1"/>
    </source>
</evidence>
<feature type="binding site" evidence="8">
    <location>
        <position position="57"/>
    </location>
    <ligand>
        <name>Mg(2+)</name>
        <dbReference type="ChEBI" id="CHEBI:18420"/>
    </ligand>
</feature>
<dbReference type="PATRIC" id="fig|1703778.3.peg.1061"/>
<keyword evidence="8" id="KW-0963">Cytoplasm</keyword>
<keyword evidence="5 8" id="KW-0460">Magnesium</keyword>
<organism evidence="10 11">
    <name type="scientific">candidate division WOR_3 bacterium SM1_77</name>
    <dbReference type="NCBI Taxonomy" id="1703778"/>
    <lineage>
        <taxon>Bacteria</taxon>
        <taxon>Bacteria division WOR-3</taxon>
    </lineage>
</organism>
<protein>
    <recommendedName>
        <fullName evidence="8">Holo-[acyl-carrier-protein] synthase</fullName>
        <shortName evidence="8">Holo-ACP synthase</shortName>
        <ecNumber evidence="8">2.7.8.7</ecNumber>
    </recommendedName>
    <alternativeName>
        <fullName evidence="8">4'-phosphopantetheinyl transferase AcpS</fullName>
    </alternativeName>
</protein>
<dbReference type="GO" id="GO:0006633">
    <property type="term" value="P:fatty acid biosynthetic process"/>
    <property type="evidence" value="ECO:0007669"/>
    <property type="project" value="UniProtKB-UniRule"/>
</dbReference>
<dbReference type="EC" id="2.7.8.7" evidence="8"/>
<dbReference type="InterPro" id="IPR002582">
    <property type="entry name" value="ACPS"/>
</dbReference>
<reference evidence="10 11" key="1">
    <citation type="journal article" date="2015" name="Microbiome">
        <title>Genomic resolution of linkages in carbon, nitrogen, and sulfur cycling among widespread estuary sediment bacteria.</title>
        <authorList>
            <person name="Baker B.J."/>
            <person name="Lazar C.S."/>
            <person name="Teske A.P."/>
            <person name="Dick G.J."/>
        </authorList>
    </citation>
    <scope>NUCLEOTIDE SEQUENCE [LARGE SCALE GENOMIC DNA]</scope>
    <source>
        <strain evidence="10">SM1_77</strain>
    </source>
</reference>
<comment type="similarity">
    <text evidence="8">Belongs to the P-Pant transferase superfamily. AcpS family.</text>
</comment>
<dbReference type="Proteomes" id="UP000050975">
    <property type="component" value="Unassembled WGS sequence"/>
</dbReference>
<dbReference type="InterPro" id="IPR037143">
    <property type="entry name" value="4-PPantetheinyl_Trfase_dom_sf"/>
</dbReference>
<sequence>MSIIGIGIDLVEVKRIEGAVKNRKNFLERIYTQEEIKMNPRGEFRFQELAGRFAVKEAFFKAIKSGWRRGVMFSDVVVLNEPSGAPYIRLAGRAKEIAESLGVKSIFVSISHIDDLATGMVIVTDE</sequence>
<keyword evidence="6 8" id="KW-0443">Lipid metabolism</keyword>
<dbReference type="InterPro" id="IPR008278">
    <property type="entry name" value="4-PPantetheinyl_Trfase_dom"/>
</dbReference>
<dbReference type="EMBL" id="LJVE01000137">
    <property type="protein sequence ID" value="KPL12751.1"/>
    <property type="molecule type" value="Genomic_DNA"/>
</dbReference>
<dbReference type="Gene3D" id="3.90.470.20">
    <property type="entry name" value="4'-phosphopantetheinyl transferase domain"/>
    <property type="match status" value="1"/>
</dbReference>
<dbReference type="GO" id="GO:0008897">
    <property type="term" value="F:holo-[acyl-carrier-protein] synthase activity"/>
    <property type="evidence" value="ECO:0007669"/>
    <property type="project" value="UniProtKB-UniRule"/>
</dbReference>
<feature type="domain" description="4'-phosphopantetheinyl transferase" evidence="9">
    <location>
        <begin position="5"/>
        <end position="105"/>
    </location>
</feature>
<evidence type="ECO:0000256" key="3">
    <source>
        <dbReference type="ARBA" id="ARBA00022723"/>
    </source>
</evidence>
<dbReference type="AlphaFoldDB" id="A0A0S8JT00"/>
<feature type="binding site" evidence="8">
    <location>
        <position position="9"/>
    </location>
    <ligand>
        <name>Mg(2+)</name>
        <dbReference type="ChEBI" id="CHEBI:18420"/>
    </ligand>
</feature>
<evidence type="ECO:0000256" key="7">
    <source>
        <dbReference type="ARBA" id="ARBA00023160"/>
    </source>
</evidence>
<evidence type="ECO:0000256" key="8">
    <source>
        <dbReference type="HAMAP-Rule" id="MF_00101"/>
    </source>
</evidence>